<dbReference type="EMBL" id="CP023737">
    <property type="protein sequence ID" value="ATQ68305.1"/>
    <property type="molecule type" value="Genomic_DNA"/>
</dbReference>
<dbReference type="InterPro" id="IPR002656">
    <property type="entry name" value="Acyl_transf_3_dom"/>
</dbReference>
<keyword evidence="1" id="KW-0812">Transmembrane</keyword>
<feature type="transmembrane region" description="Helical" evidence="1">
    <location>
        <begin position="314"/>
        <end position="334"/>
    </location>
</feature>
<dbReference type="RefSeq" id="WP_003609925.1">
    <property type="nucleotide sequence ID" value="NZ_ADVE02000001.1"/>
</dbReference>
<gene>
    <name evidence="4" type="ORF">CQW49_10765</name>
</gene>
<evidence type="ECO:0000313" key="4">
    <source>
        <dbReference type="EMBL" id="ATQ68305.1"/>
    </source>
</evidence>
<keyword evidence="1" id="KW-1133">Transmembrane helix</keyword>
<protein>
    <submittedName>
        <fullName evidence="4">Acyltransferase</fullName>
    </submittedName>
</protein>
<keyword evidence="4" id="KW-0012">Acyltransferase</keyword>
<evidence type="ECO:0000259" key="3">
    <source>
        <dbReference type="Pfam" id="PF19040"/>
    </source>
</evidence>
<feature type="domain" description="Acyltransferase 3" evidence="2">
    <location>
        <begin position="8"/>
        <end position="329"/>
    </location>
</feature>
<dbReference type="InterPro" id="IPR043968">
    <property type="entry name" value="SGNH"/>
</dbReference>
<dbReference type="GO" id="GO:0009103">
    <property type="term" value="P:lipopolysaccharide biosynthetic process"/>
    <property type="evidence" value="ECO:0007669"/>
    <property type="project" value="TreeGrafter"/>
</dbReference>
<feature type="transmembrane region" description="Helical" evidence="1">
    <location>
        <begin position="161"/>
        <end position="180"/>
    </location>
</feature>
<feature type="transmembrane region" description="Helical" evidence="1">
    <location>
        <begin position="33"/>
        <end position="55"/>
    </location>
</feature>
<keyword evidence="1" id="KW-0472">Membrane</keyword>
<feature type="domain" description="SGNH" evidence="3">
    <location>
        <begin position="424"/>
        <end position="647"/>
    </location>
</feature>
<name>A0A2D2CZZ4_METT3</name>
<dbReference type="PANTHER" id="PTHR23028:SF53">
    <property type="entry name" value="ACYL_TRANSF_3 DOMAIN-CONTAINING PROTEIN"/>
    <property type="match status" value="1"/>
</dbReference>
<dbReference type="Pfam" id="PF01757">
    <property type="entry name" value="Acyl_transf_3"/>
    <property type="match status" value="1"/>
</dbReference>
<dbReference type="KEGG" id="mtw:CQW49_10765"/>
<sequence length="666" mass="72569">MKREDYPYVAGLRAVAIAAVVAFHLAPDTAPGGYAGVDAFFVISGFIVSGSLHKYGFAGVGDFLRFFYARRFRRIVPALAVMLSTSFLLAAVFVPNMMFGSNMRAVATAACFGLSNFVLARGADYFGTDAALDAFTHTWSLGVEEQFYLIFPALFLLMRRWAGATPLLLALVLLSFASGFEQREGVFYSSLARFWELGAGVLAYRIAAAKGLFDPFADAGAERMPLTAAGVAFLAYGFFVSKPESFPTPGALAPVLGILCLIGALHARRPTSLVGRALVSGPALRLGALSYSLYLWHWPVIVLFRWTVGVDTPAMKFAALAIAVAAALASYHFVEQPCRYGPWLRSERRAIALSLAALAATWGAVTLMRMATPWLSASVVARHAQDWHPQFDTAISEGACSVAIEKVRDGEEIVERMTRVGCGPSESRTLHIVGDSHAWAYHAFAELYALRTGVRVVLRYASGCALLHTLPISADCRRRLPRWAAALAADASTSDAIFLPGLRILRYRLNGVDALAPQTPDLAEQMRASNAVEDARAALRILDRPGLHILVEAPKPAHRTTAFRCADWFDRNNPACAEGDRVAREEEEAHRRPAMEMLASLKAEFPRIEIFDPLPVLCEAQECALRRDGKPLFFDGDHISGFANLVLLQPIGEALARFGFPRPEAP</sequence>
<organism evidence="4 5">
    <name type="scientific">Methylosinus trichosporium (strain ATCC 35070 / NCIMB 11131 / UNIQEM 75 / OB3b)</name>
    <dbReference type="NCBI Taxonomy" id="595536"/>
    <lineage>
        <taxon>Bacteria</taxon>
        <taxon>Pseudomonadati</taxon>
        <taxon>Pseudomonadota</taxon>
        <taxon>Alphaproteobacteria</taxon>
        <taxon>Hyphomicrobiales</taxon>
        <taxon>Methylocystaceae</taxon>
        <taxon>Methylosinus</taxon>
    </lineage>
</organism>
<dbReference type="Proteomes" id="UP000230709">
    <property type="component" value="Chromosome"/>
</dbReference>
<dbReference type="AlphaFoldDB" id="A0A2D2CZZ4"/>
<reference evidence="5" key="1">
    <citation type="submission" date="2017-10" db="EMBL/GenBank/DDBJ databases">
        <title>Completed PacBio SMRT sequence of Methylosinus trichosporium OB3b reveals presence of a third large plasmid.</title>
        <authorList>
            <person name="Charles T.C."/>
            <person name="Lynch M.D.J."/>
            <person name="Heil J.R."/>
            <person name="Cheng J."/>
        </authorList>
    </citation>
    <scope>NUCLEOTIDE SEQUENCE [LARGE SCALE GENOMIC DNA]</scope>
    <source>
        <strain evidence="5">OB3b</strain>
    </source>
</reference>
<dbReference type="STRING" id="595536.GCA_000178815_03012"/>
<evidence type="ECO:0000256" key="1">
    <source>
        <dbReference type="SAM" id="Phobius"/>
    </source>
</evidence>
<dbReference type="GO" id="GO:0016020">
    <property type="term" value="C:membrane"/>
    <property type="evidence" value="ECO:0007669"/>
    <property type="project" value="TreeGrafter"/>
</dbReference>
<feature type="transmembrane region" description="Helical" evidence="1">
    <location>
        <begin position="75"/>
        <end position="94"/>
    </location>
</feature>
<dbReference type="Pfam" id="PF19040">
    <property type="entry name" value="SGNH"/>
    <property type="match status" value="1"/>
</dbReference>
<keyword evidence="4" id="KW-0808">Transferase</keyword>
<evidence type="ECO:0000313" key="5">
    <source>
        <dbReference type="Proteomes" id="UP000230709"/>
    </source>
</evidence>
<keyword evidence="5" id="KW-1185">Reference proteome</keyword>
<feature type="transmembrane region" description="Helical" evidence="1">
    <location>
        <begin position="251"/>
        <end position="267"/>
    </location>
</feature>
<proteinExistence type="predicted"/>
<feature type="transmembrane region" description="Helical" evidence="1">
    <location>
        <begin position="6"/>
        <end position="26"/>
    </location>
</feature>
<evidence type="ECO:0000259" key="2">
    <source>
        <dbReference type="Pfam" id="PF01757"/>
    </source>
</evidence>
<accession>A0A2D2CZZ4</accession>
<feature type="transmembrane region" description="Helical" evidence="1">
    <location>
        <begin position="186"/>
        <end position="208"/>
    </location>
</feature>
<feature type="transmembrane region" description="Helical" evidence="1">
    <location>
        <begin position="288"/>
        <end position="308"/>
    </location>
</feature>
<dbReference type="GO" id="GO:0016747">
    <property type="term" value="F:acyltransferase activity, transferring groups other than amino-acyl groups"/>
    <property type="evidence" value="ECO:0007669"/>
    <property type="project" value="InterPro"/>
</dbReference>
<dbReference type="PANTHER" id="PTHR23028">
    <property type="entry name" value="ACETYLTRANSFERASE"/>
    <property type="match status" value="1"/>
</dbReference>
<dbReference type="InterPro" id="IPR050879">
    <property type="entry name" value="Acyltransferase_3"/>
</dbReference>
<feature type="transmembrane region" description="Helical" evidence="1">
    <location>
        <begin position="220"/>
        <end position="239"/>
    </location>
</feature>